<protein>
    <submittedName>
        <fullName evidence="2">Uncharacterized protein</fullName>
    </submittedName>
</protein>
<keyword evidence="1" id="KW-1133">Transmembrane helix</keyword>
<evidence type="ECO:0000313" key="2">
    <source>
        <dbReference type="EMBL" id="KAH0879281.1"/>
    </source>
</evidence>
<evidence type="ECO:0000256" key="1">
    <source>
        <dbReference type="SAM" id="Phobius"/>
    </source>
</evidence>
<sequence length="288" mass="33161">QSLDPMIPNLWMRIYVMIPKLSSDSVAFIYSSSASVSLSLSLLRHIDPLRSGSRAPFLLNCLDRKRMCRQNCCTKSSQEEEVISPPDENLLIYCKPVRLYNILRIRSLFNPSFLPRCFLLFILFSGEVVTDGEKSKTGKKGAKAPWAKPLSQYSQGLAVCSSCNIFSKGLVFQFMRNEFSCLHVRFFYTTLISMLLCMCLCDFLWSASYALMAYFDAPGMMLNHQKLTQPRITSRSLKSSSKLRLLVKAKHMIKFRLKNLLYKASLKLHRERPWLHLLQGKIKRHPKT</sequence>
<keyword evidence="1" id="KW-0472">Membrane</keyword>
<comment type="caution">
    <text evidence="2">The sequence shown here is derived from an EMBL/GenBank/DDBJ whole genome shotgun (WGS) entry which is preliminary data.</text>
</comment>
<organism evidence="2 3">
    <name type="scientific">Brassica napus</name>
    <name type="common">Rape</name>
    <dbReference type="NCBI Taxonomy" id="3708"/>
    <lineage>
        <taxon>Eukaryota</taxon>
        <taxon>Viridiplantae</taxon>
        <taxon>Streptophyta</taxon>
        <taxon>Embryophyta</taxon>
        <taxon>Tracheophyta</taxon>
        <taxon>Spermatophyta</taxon>
        <taxon>Magnoliopsida</taxon>
        <taxon>eudicotyledons</taxon>
        <taxon>Gunneridae</taxon>
        <taxon>Pentapetalae</taxon>
        <taxon>rosids</taxon>
        <taxon>malvids</taxon>
        <taxon>Brassicales</taxon>
        <taxon>Brassicaceae</taxon>
        <taxon>Brassiceae</taxon>
        <taxon>Brassica</taxon>
    </lineage>
</organism>
<dbReference type="Proteomes" id="UP000824890">
    <property type="component" value="Unassembled WGS sequence"/>
</dbReference>
<accession>A0ABQ7ZGH6</accession>
<keyword evidence="1" id="KW-0812">Transmembrane</keyword>
<dbReference type="EMBL" id="JAGKQM010000015">
    <property type="protein sequence ID" value="KAH0879281.1"/>
    <property type="molecule type" value="Genomic_DNA"/>
</dbReference>
<evidence type="ECO:0000313" key="3">
    <source>
        <dbReference type="Proteomes" id="UP000824890"/>
    </source>
</evidence>
<keyword evidence="3" id="KW-1185">Reference proteome</keyword>
<proteinExistence type="predicted"/>
<feature type="transmembrane region" description="Helical" evidence="1">
    <location>
        <begin position="186"/>
        <end position="215"/>
    </location>
</feature>
<feature type="non-terminal residue" evidence="2">
    <location>
        <position position="1"/>
    </location>
</feature>
<gene>
    <name evidence="2" type="ORF">HID58_066675</name>
</gene>
<name>A0ABQ7ZGH6_BRANA</name>
<reference evidence="2 3" key="1">
    <citation type="submission" date="2021-05" db="EMBL/GenBank/DDBJ databases">
        <title>Genome Assembly of Synthetic Allotetraploid Brassica napus Reveals Homoeologous Exchanges between Subgenomes.</title>
        <authorList>
            <person name="Davis J.T."/>
        </authorList>
    </citation>
    <scope>NUCLEOTIDE SEQUENCE [LARGE SCALE GENOMIC DNA]</scope>
    <source>
        <strain evidence="3">cv. Da-Ae</strain>
        <tissue evidence="2">Seedling</tissue>
    </source>
</reference>